<dbReference type="PATRIC" id="fig|137591.24.peg.644"/>
<reference evidence="1 2" key="1">
    <citation type="journal article" date="2015" name="Microbiology (Mosc.)">
        <title>Genomics of the Weissella cibaria species with an examination of its metabolic traits.</title>
        <authorList>
            <person name="Lynch K.M."/>
            <person name="Lucid A."/>
            <person name="Arendt E.K."/>
            <person name="Sleator R.D."/>
            <person name="Lucey B."/>
            <person name="Coffey A."/>
        </authorList>
    </citation>
    <scope>NUCLEOTIDE SEQUENCE [LARGE SCALE GENOMIC DNA]</scope>
    <source>
        <strain evidence="1 2">AB3b</strain>
    </source>
</reference>
<dbReference type="EMBL" id="JWHT01000014">
    <property type="protein sequence ID" value="KIU25148.1"/>
    <property type="molecule type" value="Genomic_DNA"/>
</dbReference>
<name>A0A0D1JVA1_9LACO</name>
<dbReference type="Proteomes" id="UP000032289">
    <property type="component" value="Unassembled WGS sequence"/>
</dbReference>
<dbReference type="RefSeq" id="WP_043940846.1">
    <property type="nucleotide sequence ID" value="NZ_JWHT01000014.1"/>
</dbReference>
<dbReference type="AlphaFoldDB" id="A0A0D1JVA1"/>
<comment type="caution">
    <text evidence="1">The sequence shown here is derived from an EMBL/GenBank/DDBJ whole genome shotgun (WGS) entry which is preliminary data.</text>
</comment>
<proteinExistence type="predicted"/>
<evidence type="ECO:0000313" key="1">
    <source>
        <dbReference type="EMBL" id="KIU25148.1"/>
    </source>
</evidence>
<sequence length="115" mass="13373">MTNQNFDLQAALEKLHEEDWLHPGQAAFQDNMMVQEVEMEKKYRQKNYWVAQFSHLLMNQYQQSSHACARILHQTSHKNITRAGARYPESDFATLTDVQESLAVYARQQGVKTDG</sequence>
<protein>
    <submittedName>
        <fullName evidence="1">Uncharacterized protein</fullName>
    </submittedName>
</protein>
<accession>A0A0D1JVA1</accession>
<evidence type="ECO:0000313" key="2">
    <source>
        <dbReference type="Proteomes" id="UP000032289"/>
    </source>
</evidence>
<gene>
    <name evidence="1" type="ORF">ab3b_00666</name>
</gene>
<organism evidence="1 2">
    <name type="scientific">Weissella cibaria</name>
    <dbReference type="NCBI Taxonomy" id="137591"/>
    <lineage>
        <taxon>Bacteria</taxon>
        <taxon>Bacillati</taxon>
        <taxon>Bacillota</taxon>
        <taxon>Bacilli</taxon>
        <taxon>Lactobacillales</taxon>
        <taxon>Lactobacillaceae</taxon>
        <taxon>Weissella</taxon>
    </lineage>
</organism>